<sequence length="99" mass="11307">MASLRAYRRRTESPCLHESSVSLDSPERRERRLEAVSDHEWITGLGLLTWNERQRKEGNEVGTALPCLAPFLRLLPCMDSYQALPLDFPSGRLRALSPK</sequence>
<feature type="non-terminal residue" evidence="1">
    <location>
        <position position="99"/>
    </location>
</feature>
<dbReference type="Gramene" id="OMO53342">
    <property type="protein sequence ID" value="OMO53342"/>
    <property type="gene ID" value="CCACVL1_28713"/>
</dbReference>
<gene>
    <name evidence="1" type="ORF">CCACVL1_28713</name>
</gene>
<comment type="caution">
    <text evidence="1">The sequence shown here is derived from an EMBL/GenBank/DDBJ whole genome shotgun (WGS) entry which is preliminary data.</text>
</comment>
<protein>
    <submittedName>
        <fullName evidence="1">Uncharacterized protein</fullName>
    </submittedName>
</protein>
<reference evidence="1 2" key="1">
    <citation type="submission" date="2013-09" db="EMBL/GenBank/DDBJ databases">
        <title>Corchorus capsularis genome sequencing.</title>
        <authorList>
            <person name="Alam M."/>
            <person name="Haque M.S."/>
            <person name="Islam M.S."/>
            <person name="Emdad E.M."/>
            <person name="Islam M.M."/>
            <person name="Ahmed B."/>
            <person name="Halim A."/>
            <person name="Hossen Q.M.M."/>
            <person name="Hossain M.Z."/>
            <person name="Ahmed R."/>
            <person name="Khan M.M."/>
            <person name="Islam R."/>
            <person name="Rashid M.M."/>
            <person name="Khan S.A."/>
            <person name="Rahman M.S."/>
            <person name="Alam M."/>
        </authorList>
    </citation>
    <scope>NUCLEOTIDE SEQUENCE [LARGE SCALE GENOMIC DNA]</scope>
    <source>
        <strain evidence="2">cv. CVL-1</strain>
        <tissue evidence="1">Whole seedling</tissue>
    </source>
</reference>
<name>A0A1R3G5I7_COCAP</name>
<accession>A0A1R3G5I7</accession>
<proteinExistence type="predicted"/>
<keyword evidence="2" id="KW-1185">Reference proteome</keyword>
<evidence type="ECO:0000313" key="1">
    <source>
        <dbReference type="EMBL" id="OMO53342.1"/>
    </source>
</evidence>
<evidence type="ECO:0000313" key="2">
    <source>
        <dbReference type="Proteomes" id="UP000188268"/>
    </source>
</evidence>
<dbReference type="EMBL" id="AWWV01015204">
    <property type="protein sequence ID" value="OMO53342.1"/>
    <property type="molecule type" value="Genomic_DNA"/>
</dbReference>
<dbReference type="Proteomes" id="UP000188268">
    <property type="component" value="Unassembled WGS sequence"/>
</dbReference>
<organism evidence="1 2">
    <name type="scientific">Corchorus capsularis</name>
    <name type="common">Jute</name>
    <dbReference type="NCBI Taxonomy" id="210143"/>
    <lineage>
        <taxon>Eukaryota</taxon>
        <taxon>Viridiplantae</taxon>
        <taxon>Streptophyta</taxon>
        <taxon>Embryophyta</taxon>
        <taxon>Tracheophyta</taxon>
        <taxon>Spermatophyta</taxon>
        <taxon>Magnoliopsida</taxon>
        <taxon>eudicotyledons</taxon>
        <taxon>Gunneridae</taxon>
        <taxon>Pentapetalae</taxon>
        <taxon>rosids</taxon>
        <taxon>malvids</taxon>
        <taxon>Malvales</taxon>
        <taxon>Malvaceae</taxon>
        <taxon>Grewioideae</taxon>
        <taxon>Apeibeae</taxon>
        <taxon>Corchorus</taxon>
    </lineage>
</organism>
<dbReference type="AlphaFoldDB" id="A0A1R3G5I7"/>